<protein>
    <submittedName>
        <fullName evidence="2">Uncharacterized protein</fullName>
    </submittedName>
</protein>
<dbReference type="Proteomes" id="UP000722791">
    <property type="component" value="Unassembled WGS sequence"/>
</dbReference>
<name>A0A8J4D2C0_9CHLO</name>
<accession>A0A8J4D2C0</accession>
<evidence type="ECO:0000256" key="1">
    <source>
        <dbReference type="SAM" id="MobiDB-lite"/>
    </source>
</evidence>
<evidence type="ECO:0000313" key="3">
    <source>
        <dbReference type="Proteomes" id="UP000722791"/>
    </source>
</evidence>
<sequence length="189" mass="19944">MRSTASRATGSGSLETAPGSSTITSSEPALETDPGAEPGSGPDRGDAAANALVYLAHAAFAAFGGSCTAKSGANWGCSVEERNSLAEEPVGAGSWGPWWRQRPVDSTDPDKTMSAEDHYNPRGCVYLGATSTPTTVHTTLDLRRTGRDDNSRTSLRSLGMGNPHLFVWVYHVKGRRSSSNHVMARTPHA</sequence>
<gene>
    <name evidence="2" type="ORF">Vretimale_521</name>
</gene>
<feature type="region of interest" description="Disordered" evidence="1">
    <location>
        <begin position="1"/>
        <end position="44"/>
    </location>
</feature>
<feature type="compositionally biased region" description="Polar residues" evidence="1">
    <location>
        <begin position="1"/>
        <end position="27"/>
    </location>
</feature>
<dbReference type="AlphaFoldDB" id="A0A8J4D2C0"/>
<comment type="caution">
    <text evidence="2">The sequence shown here is derived from an EMBL/GenBank/DDBJ whole genome shotgun (WGS) entry which is preliminary data.</text>
</comment>
<proteinExistence type="predicted"/>
<organism evidence="2 3">
    <name type="scientific">Volvox reticuliferus</name>
    <dbReference type="NCBI Taxonomy" id="1737510"/>
    <lineage>
        <taxon>Eukaryota</taxon>
        <taxon>Viridiplantae</taxon>
        <taxon>Chlorophyta</taxon>
        <taxon>core chlorophytes</taxon>
        <taxon>Chlorophyceae</taxon>
        <taxon>CS clade</taxon>
        <taxon>Chlamydomonadales</taxon>
        <taxon>Volvocaceae</taxon>
        <taxon>Volvox</taxon>
    </lineage>
</organism>
<reference evidence="2" key="1">
    <citation type="journal article" date="2021" name="Proc. Natl. Acad. Sci. U.S.A.">
        <title>Three genomes in the algal genus Volvox reveal the fate of a haploid sex-determining region after a transition to homothallism.</title>
        <authorList>
            <person name="Yamamoto K."/>
            <person name="Hamaji T."/>
            <person name="Kawai-Toyooka H."/>
            <person name="Matsuzaki R."/>
            <person name="Takahashi F."/>
            <person name="Nishimura Y."/>
            <person name="Kawachi M."/>
            <person name="Noguchi H."/>
            <person name="Minakuchi Y."/>
            <person name="Umen J.G."/>
            <person name="Toyoda A."/>
            <person name="Nozaki H."/>
        </authorList>
    </citation>
    <scope>NUCLEOTIDE SEQUENCE</scope>
    <source>
        <strain evidence="2">NIES-3785</strain>
    </source>
</reference>
<dbReference type="EMBL" id="BNCQ01000001">
    <property type="protein sequence ID" value="GIL94288.1"/>
    <property type="molecule type" value="Genomic_DNA"/>
</dbReference>
<evidence type="ECO:0000313" key="2">
    <source>
        <dbReference type="EMBL" id="GIL94288.1"/>
    </source>
</evidence>